<dbReference type="InterPro" id="IPR016039">
    <property type="entry name" value="Thiolase-like"/>
</dbReference>
<evidence type="ECO:0000256" key="4">
    <source>
        <dbReference type="ARBA" id="ARBA00022832"/>
    </source>
</evidence>
<keyword evidence="3 8" id="KW-0808">Transferase</keyword>
<comment type="domain">
    <text evidence="8">The last Arg residue of the ACP-binding site is essential for the weak association between ACP/AcpP and FabH.</text>
</comment>
<dbReference type="Pfam" id="PF08545">
    <property type="entry name" value="ACP_syn_III"/>
    <property type="match status" value="1"/>
</dbReference>
<gene>
    <name evidence="8" type="primary">fabH</name>
    <name evidence="11" type="ORF">HMPREF9193_02025</name>
</gene>
<name>A0ABN0NW45_TRELE</name>
<keyword evidence="6 8" id="KW-0275">Fatty acid biosynthesis</keyword>
<comment type="subunit">
    <text evidence="8">Homodimer.</text>
</comment>
<evidence type="ECO:0000259" key="10">
    <source>
        <dbReference type="Pfam" id="PF08545"/>
    </source>
</evidence>
<evidence type="ECO:0000256" key="5">
    <source>
        <dbReference type="ARBA" id="ARBA00023098"/>
    </source>
</evidence>
<feature type="active site" evidence="8">
    <location>
        <position position="246"/>
    </location>
</feature>
<dbReference type="PANTHER" id="PTHR43091">
    <property type="entry name" value="3-OXOACYL-[ACYL-CARRIER-PROTEIN] SYNTHASE"/>
    <property type="match status" value="1"/>
</dbReference>
<accession>A0ABN0NW45</accession>
<dbReference type="InterPro" id="IPR004655">
    <property type="entry name" value="FabH"/>
</dbReference>
<proteinExistence type="inferred from homology"/>
<evidence type="ECO:0000256" key="1">
    <source>
        <dbReference type="ARBA" id="ARBA00008642"/>
    </source>
</evidence>
<evidence type="ECO:0000256" key="6">
    <source>
        <dbReference type="ARBA" id="ARBA00023160"/>
    </source>
</evidence>
<dbReference type="EMBL" id="AWVH01000044">
    <property type="protein sequence ID" value="ERJ91572.1"/>
    <property type="molecule type" value="Genomic_DNA"/>
</dbReference>
<dbReference type="NCBIfam" id="TIGR00747">
    <property type="entry name" value="fabH"/>
    <property type="match status" value="1"/>
</dbReference>
<feature type="region of interest" description="ACP-binding" evidence="8">
    <location>
        <begin position="247"/>
        <end position="251"/>
    </location>
</feature>
<dbReference type="SUPFAM" id="SSF53901">
    <property type="entry name" value="Thiolase-like"/>
    <property type="match status" value="1"/>
</dbReference>
<comment type="caution">
    <text evidence="11">The sequence shown here is derived from an EMBL/GenBank/DDBJ whole genome shotgun (WGS) entry which is preliminary data.</text>
</comment>
<feature type="domain" description="Beta-ketoacyl-[acyl-carrier-protein] synthase III C-terminal" evidence="9">
    <location>
        <begin position="230"/>
        <end position="318"/>
    </location>
</feature>
<evidence type="ECO:0000313" key="11">
    <source>
        <dbReference type="EMBL" id="ERJ91572.1"/>
    </source>
</evidence>
<protein>
    <recommendedName>
        <fullName evidence="8">Beta-ketoacyl-[acyl-carrier-protein] synthase III</fullName>
        <shortName evidence="8">Beta-ketoacyl-ACP synthase III</shortName>
        <shortName evidence="8">KAS III</shortName>
        <ecNumber evidence="8">2.3.1.180</ecNumber>
    </recommendedName>
    <alternativeName>
        <fullName evidence="8">3-oxoacyl-[acyl-carrier-protein] synthase 3</fullName>
    </alternativeName>
    <alternativeName>
        <fullName evidence="8">3-oxoacyl-[acyl-carrier-protein] synthase III</fullName>
    </alternativeName>
</protein>
<evidence type="ECO:0000259" key="9">
    <source>
        <dbReference type="Pfam" id="PF08541"/>
    </source>
</evidence>
<dbReference type="EC" id="2.3.1.180" evidence="8"/>
<keyword evidence="2 8" id="KW-0444">Lipid biosynthesis</keyword>
<dbReference type="PANTHER" id="PTHR43091:SF1">
    <property type="entry name" value="BETA-KETOACYL-[ACYL-CARRIER-PROTEIN] SYNTHASE III, CHLOROPLASTIC"/>
    <property type="match status" value="1"/>
</dbReference>
<comment type="subcellular location">
    <subcellularLocation>
        <location evidence="8">Cytoplasm</location>
    </subcellularLocation>
</comment>
<comment type="similarity">
    <text evidence="1 8">Belongs to the thiolase-like superfamily. FabH family.</text>
</comment>
<keyword evidence="8" id="KW-0963">Cytoplasm</keyword>
<dbReference type="InterPro" id="IPR013747">
    <property type="entry name" value="ACP_syn_III_C"/>
</dbReference>
<feature type="active site" evidence="8">
    <location>
        <position position="119"/>
    </location>
</feature>
<feature type="domain" description="Beta-ketoacyl-[acyl-carrier-protein] synthase III N-terminal" evidence="10">
    <location>
        <begin position="113"/>
        <end position="193"/>
    </location>
</feature>
<keyword evidence="8" id="KW-0012">Acyltransferase</keyword>
<comment type="function">
    <text evidence="8">Catalyzes the condensation reaction of fatty acid synthesis by the addition to an acyl acceptor of two carbons from malonyl-ACP. Catalyzes the first condensation reaction which initiates fatty acid synthesis and may therefore play a role in governing the total rate of fatty acid production. Possesses both acetoacetyl-ACP synthase and acetyl transacylase activities. Its substrate specificity determines the biosynthesis of branched-chain and/or straight-chain of fatty acids.</text>
</comment>
<keyword evidence="5 8" id="KW-0443">Lipid metabolism</keyword>
<keyword evidence="12" id="KW-1185">Reference proteome</keyword>
<dbReference type="Gene3D" id="3.40.47.10">
    <property type="match status" value="1"/>
</dbReference>
<dbReference type="RefSeq" id="WP_021686198.1">
    <property type="nucleotide sequence ID" value="NZ_KI260554.1"/>
</dbReference>
<feature type="active site" evidence="8">
    <location>
        <position position="276"/>
    </location>
</feature>
<sequence>MSVIIQGTGKALPEKCMKNTEIASVIDTSDDWIKSHTGITSRRVASETDTSATLASAACMSALQNACERGAVGLNADSVDLILCATATPQYSGFPSNACLIQQTLGAHNAACFDLSAACSGFLYALDTAASLMERHSWRYALVCGSEVLTRIVDWKDRSTCILFGDGAGAVVLENTFVRSGLGIGAVVLGADGTGAGELYLDEENRIRMNGRAVYNFAVNVITETVNKLLEKEHLSIENIELVVCHQANERILEAAAKRLKCDPVKFVCNMENYGNTSAASIPITLDDLMKSGRIGKGMTVITAGFGAGLTWGGCVIRF</sequence>
<evidence type="ECO:0000256" key="3">
    <source>
        <dbReference type="ARBA" id="ARBA00022679"/>
    </source>
</evidence>
<keyword evidence="4 8" id="KW-0276">Fatty acid metabolism</keyword>
<organism evidence="11 12">
    <name type="scientific">Treponema lecithinolyticum ATCC 700332</name>
    <dbReference type="NCBI Taxonomy" id="1321815"/>
    <lineage>
        <taxon>Bacteria</taxon>
        <taxon>Pseudomonadati</taxon>
        <taxon>Spirochaetota</taxon>
        <taxon>Spirochaetia</taxon>
        <taxon>Spirochaetales</taxon>
        <taxon>Treponemataceae</taxon>
        <taxon>Treponema</taxon>
    </lineage>
</organism>
<reference evidence="11 12" key="1">
    <citation type="submission" date="2013-08" db="EMBL/GenBank/DDBJ databases">
        <authorList>
            <person name="Weinstock G."/>
            <person name="Sodergren E."/>
            <person name="Wylie T."/>
            <person name="Fulton L."/>
            <person name="Fulton R."/>
            <person name="Fronick C."/>
            <person name="O'Laughlin M."/>
            <person name="Godfrey J."/>
            <person name="Miner T."/>
            <person name="Herter B."/>
            <person name="Appelbaum E."/>
            <person name="Cordes M."/>
            <person name="Lek S."/>
            <person name="Wollam A."/>
            <person name="Pepin K.H."/>
            <person name="Palsikar V.B."/>
            <person name="Mitreva M."/>
            <person name="Wilson R.K."/>
        </authorList>
    </citation>
    <scope>NUCLEOTIDE SEQUENCE [LARGE SCALE GENOMIC DNA]</scope>
    <source>
        <strain evidence="11 12">ATCC 700332</strain>
    </source>
</reference>
<dbReference type="InterPro" id="IPR013751">
    <property type="entry name" value="ACP_syn_III_N"/>
</dbReference>
<comment type="catalytic activity">
    <reaction evidence="8">
        <text>malonyl-[ACP] + acetyl-CoA + H(+) = 3-oxobutanoyl-[ACP] + CO2 + CoA</text>
        <dbReference type="Rhea" id="RHEA:12080"/>
        <dbReference type="Rhea" id="RHEA-COMP:9623"/>
        <dbReference type="Rhea" id="RHEA-COMP:9625"/>
        <dbReference type="ChEBI" id="CHEBI:15378"/>
        <dbReference type="ChEBI" id="CHEBI:16526"/>
        <dbReference type="ChEBI" id="CHEBI:57287"/>
        <dbReference type="ChEBI" id="CHEBI:57288"/>
        <dbReference type="ChEBI" id="CHEBI:78449"/>
        <dbReference type="ChEBI" id="CHEBI:78450"/>
        <dbReference type="EC" id="2.3.1.180"/>
    </reaction>
</comment>
<evidence type="ECO:0000256" key="7">
    <source>
        <dbReference type="ARBA" id="ARBA00023268"/>
    </source>
</evidence>
<dbReference type="Pfam" id="PF08541">
    <property type="entry name" value="ACP_syn_III_C"/>
    <property type="match status" value="1"/>
</dbReference>
<evidence type="ECO:0000256" key="2">
    <source>
        <dbReference type="ARBA" id="ARBA00022516"/>
    </source>
</evidence>
<keyword evidence="7 8" id="KW-0511">Multifunctional enzyme</keyword>
<dbReference type="NCBIfam" id="NF006829">
    <property type="entry name" value="PRK09352.1"/>
    <property type="match status" value="1"/>
</dbReference>
<evidence type="ECO:0000256" key="8">
    <source>
        <dbReference type="HAMAP-Rule" id="MF_01815"/>
    </source>
</evidence>
<comment type="pathway">
    <text evidence="8">Lipid metabolism; fatty acid biosynthesis.</text>
</comment>
<dbReference type="HAMAP" id="MF_01815">
    <property type="entry name" value="FabH"/>
    <property type="match status" value="1"/>
</dbReference>
<dbReference type="CDD" id="cd00830">
    <property type="entry name" value="KAS_III"/>
    <property type="match status" value="1"/>
</dbReference>
<dbReference type="Proteomes" id="UP000016649">
    <property type="component" value="Unassembled WGS sequence"/>
</dbReference>
<evidence type="ECO:0000313" key="12">
    <source>
        <dbReference type="Proteomes" id="UP000016649"/>
    </source>
</evidence>